<evidence type="ECO:0000259" key="7">
    <source>
        <dbReference type="Pfam" id="PF00155"/>
    </source>
</evidence>
<feature type="domain" description="Aminotransferase class I/classII large" evidence="7">
    <location>
        <begin position="33"/>
        <end position="393"/>
    </location>
</feature>
<dbReference type="EMBL" id="CP017754">
    <property type="protein sequence ID" value="AOZ06351.1"/>
    <property type="molecule type" value="Genomic_DNA"/>
</dbReference>
<proteinExistence type="inferred from homology"/>
<dbReference type="InterPro" id="IPR004839">
    <property type="entry name" value="Aminotransferase_I/II_large"/>
</dbReference>
<dbReference type="Gene3D" id="3.40.640.10">
    <property type="entry name" value="Type I PLP-dependent aspartate aminotransferase-like (Major domain)"/>
    <property type="match status" value="1"/>
</dbReference>
<dbReference type="InterPro" id="IPR050596">
    <property type="entry name" value="AspAT/PAT-like"/>
</dbReference>
<evidence type="ECO:0000313" key="9">
    <source>
        <dbReference type="Proteomes" id="UP000177515"/>
    </source>
</evidence>
<comment type="similarity">
    <text evidence="2 6">Belongs to the class-I pyridoxal-phosphate-dependent aminotransferase family.</text>
</comment>
<evidence type="ECO:0000313" key="8">
    <source>
        <dbReference type="EMBL" id="AOZ06351.1"/>
    </source>
</evidence>
<reference evidence="8 9" key="1">
    <citation type="submission" date="2016-10" db="EMBL/GenBank/DDBJ databases">
        <title>Complete genome sequences of three Cupriavidus strains isolated from various Malaysian environments.</title>
        <authorList>
            <person name="Abdullah A.A.-A."/>
            <person name="Shafie N.A.H."/>
            <person name="Lau N.S."/>
        </authorList>
    </citation>
    <scope>NUCLEOTIDE SEQUENCE [LARGE SCALE GENOMIC DNA]</scope>
    <source>
        <strain evidence="8 9">USMAA1020</strain>
    </source>
</reference>
<keyword evidence="4 6" id="KW-0808">Transferase</keyword>
<dbReference type="Gene3D" id="3.90.1150.10">
    <property type="entry name" value="Aspartate Aminotransferase, domain 1"/>
    <property type="match status" value="1"/>
</dbReference>
<evidence type="ECO:0000256" key="6">
    <source>
        <dbReference type="RuleBase" id="RU000481"/>
    </source>
</evidence>
<dbReference type="Proteomes" id="UP000177515">
    <property type="component" value="Chromosome 1"/>
</dbReference>
<sequence length="428" mass="44723">MTFPLSQRARRVRLSPIAAAGQRAAALAGAGRDVLALTAGEPEFDTPEAIKQAAVAALARGETRYTPTAGTAALRRAIANRYAREPGLAVTPAEVFVSNGGKQVIYSAFAATLDAGDEVLLPAPYWPSFPDIVRINDGSPVIVPCDERSGFKLDAARLESAITPRTRWLVLNTPANPTGAVYGSEELAALAAVLRRHPQVLVLLDEIYEQIRFVAAGPHWLQVAPDLRERTLLVNGASKTYAMTGWRIGWGIAPAELVQAMTAIQSQVSSGASALGQAATAAALEATDQAFVVQAREAYARRAALTAQAINAIPGLRLLAPQGAFFAYVNCAGLIGKVRPDGRPLASDGDVVEWLLDSEGVAVVDGGAYGLSPYFRLSFAVADAVLEQALRRIARAVAALSSPANAADAAGTVDADALTAPLPQEAAA</sequence>
<dbReference type="PANTHER" id="PTHR46383">
    <property type="entry name" value="ASPARTATE AMINOTRANSFERASE"/>
    <property type="match status" value="1"/>
</dbReference>
<dbReference type="InterPro" id="IPR015421">
    <property type="entry name" value="PyrdxlP-dep_Trfase_major"/>
</dbReference>
<evidence type="ECO:0000256" key="1">
    <source>
        <dbReference type="ARBA" id="ARBA00001933"/>
    </source>
</evidence>
<comment type="cofactor">
    <cofactor evidence="1 6">
        <name>pyridoxal 5'-phosphate</name>
        <dbReference type="ChEBI" id="CHEBI:597326"/>
    </cofactor>
</comment>
<keyword evidence="3 6" id="KW-0032">Aminotransferase</keyword>
<accession>A0ABM6F4M1</accession>
<evidence type="ECO:0000256" key="4">
    <source>
        <dbReference type="ARBA" id="ARBA00022679"/>
    </source>
</evidence>
<dbReference type="Pfam" id="PF00155">
    <property type="entry name" value="Aminotran_1_2"/>
    <property type="match status" value="1"/>
</dbReference>
<dbReference type="InterPro" id="IPR015422">
    <property type="entry name" value="PyrdxlP-dep_Trfase_small"/>
</dbReference>
<dbReference type="EC" id="2.6.1.-" evidence="6"/>
<dbReference type="RefSeq" id="WP_071012825.1">
    <property type="nucleotide sequence ID" value="NZ_CP017754.1"/>
</dbReference>
<dbReference type="InterPro" id="IPR004838">
    <property type="entry name" value="NHTrfase_class1_PyrdxlP-BS"/>
</dbReference>
<dbReference type="SUPFAM" id="SSF53383">
    <property type="entry name" value="PLP-dependent transferases"/>
    <property type="match status" value="1"/>
</dbReference>
<dbReference type="PROSITE" id="PS00105">
    <property type="entry name" value="AA_TRANSFER_CLASS_1"/>
    <property type="match status" value="1"/>
</dbReference>
<dbReference type="GO" id="GO:0008483">
    <property type="term" value="F:transaminase activity"/>
    <property type="evidence" value="ECO:0007669"/>
    <property type="project" value="UniProtKB-KW"/>
</dbReference>
<gene>
    <name evidence="8" type="ORF">BKK80_11335</name>
</gene>
<keyword evidence="5" id="KW-0663">Pyridoxal phosphate</keyword>
<evidence type="ECO:0000256" key="2">
    <source>
        <dbReference type="ARBA" id="ARBA00007441"/>
    </source>
</evidence>
<dbReference type="PANTHER" id="PTHR46383:SF1">
    <property type="entry name" value="ASPARTATE AMINOTRANSFERASE"/>
    <property type="match status" value="1"/>
</dbReference>
<keyword evidence="9" id="KW-1185">Reference proteome</keyword>
<evidence type="ECO:0000256" key="5">
    <source>
        <dbReference type="ARBA" id="ARBA00022898"/>
    </source>
</evidence>
<evidence type="ECO:0000256" key="3">
    <source>
        <dbReference type="ARBA" id="ARBA00022576"/>
    </source>
</evidence>
<protein>
    <recommendedName>
        <fullName evidence="6">Aminotransferase</fullName>
        <ecNumber evidence="6">2.6.1.-</ecNumber>
    </recommendedName>
</protein>
<dbReference type="CDD" id="cd00609">
    <property type="entry name" value="AAT_like"/>
    <property type="match status" value="1"/>
</dbReference>
<name>A0ABM6F4M1_9BURK</name>
<organism evidence="8 9">
    <name type="scientific">Cupriavidus malaysiensis</name>
    <dbReference type="NCBI Taxonomy" id="367825"/>
    <lineage>
        <taxon>Bacteria</taxon>
        <taxon>Pseudomonadati</taxon>
        <taxon>Pseudomonadota</taxon>
        <taxon>Betaproteobacteria</taxon>
        <taxon>Burkholderiales</taxon>
        <taxon>Burkholderiaceae</taxon>
        <taxon>Cupriavidus</taxon>
    </lineage>
</organism>
<dbReference type="InterPro" id="IPR015424">
    <property type="entry name" value="PyrdxlP-dep_Trfase"/>
</dbReference>